<organism evidence="3 4">
    <name type="scientific">Herpetosiphon aurantiacus (strain ATCC 23779 / DSM 785 / 114-95)</name>
    <dbReference type="NCBI Taxonomy" id="316274"/>
    <lineage>
        <taxon>Bacteria</taxon>
        <taxon>Bacillati</taxon>
        <taxon>Chloroflexota</taxon>
        <taxon>Chloroflexia</taxon>
        <taxon>Herpetosiphonales</taxon>
        <taxon>Herpetosiphonaceae</taxon>
        <taxon>Herpetosiphon</taxon>
    </lineage>
</organism>
<reference evidence="3 4" key="1">
    <citation type="journal article" date="2011" name="Stand. Genomic Sci.">
        <title>Complete genome sequence of the filamentous gliding predatory bacterium Herpetosiphon aurantiacus type strain (114-95(T)).</title>
        <authorList>
            <person name="Kiss H."/>
            <person name="Nett M."/>
            <person name="Domin N."/>
            <person name="Martin K."/>
            <person name="Maresca J.A."/>
            <person name="Copeland A."/>
            <person name="Lapidus A."/>
            <person name="Lucas S."/>
            <person name="Berry K.W."/>
            <person name="Glavina Del Rio T."/>
            <person name="Dalin E."/>
            <person name="Tice H."/>
            <person name="Pitluck S."/>
            <person name="Richardson P."/>
            <person name="Bruce D."/>
            <person name="Goodwin L."/>
            <person name="Han C."/>
            <person name="Detter J.C."/>
            <person name="Schmutz J."/>
            <person name="Brettin T."/>
            <person name="Land M."/>
            <person name="Hauser L."/>
            <person name="Kyrpides N.C."/>
            <person name="Ivanova N."/>
            <person name="Goker M."/>
            <person name="Woyke T."/>
            <person name="Klenk H.P."/>
            <person name="Bryant D.A."/>
        </authorList>
    </citation>
    <scope>NUCLEOTIDE SEQUENCE [LARGE SCALE GENOMIC DNA]</scope>
    <source>
        <strain evidence="4">ATCC 23779 / DSM 785 / 114-95</strain>
    </source>
</reference>
<dbReference type="EMBL" id="CP000875">
    <property type="protein sequence ID" value="ABX04635.1"/>
    <property type="molecule type" value="Genomic_DNA"/>
</dbReference>
<keyword evidence="4" id="KW-1185">Reference proteome</keyword>
<evidence type="ECO:0000259" key="2">
    <source>
        <dbReference type="Pfam" id="PF20248"/>
    </source>
</evidence>
<dbReference type="eggNOG" id="ENOG502Z7M5">
    <property type="taxonomic scope" value="Bacteria"/>
</dbReference>
<dbReference type="Pfam" id="PF20248">
    <property type="entry name" value="DUF6603"/>
    <property type="match status" value="1"/>
</dbReference>
<dbReference type="InParanoid" id="A9AVE4"/>
<feature type="region of interest" description="Disordered" evidence="1">
    <location>
        <begin position="738"/>
        <end position="758"/>
    </location>
</feature>
<evidence type="ECO:0000313" key="3">
    <source>
        <dbReference type="EMBL" id="ABX04635.1"/>
    </source>
</evidence>
<dbReference type="KEGG" id="hau:Haur_1992"/>
<dbReference type="BioCyc" id="HAUR316274:GHYA-2021-MONOMER"/>
<name>A9AVE4_HERA2</name>
<protein>
    <recommendedName>
        <fullName evidence="2">DUF6603 domain-containing protein</fullName>
    </recommendedName>
</protein>
<evidence type="ECO:0000313" key="4">
    <source>
        <dbReference type="Proteomes" id="UP000000787"/>
    </source>
</evidence>
<evidence type="ECO:0000256" key="1">
    <source>
        <dbReference type="SAM" id="MobiDB-lite"/>
    </source>
</evidence>
<sequence>MDFAQLEAMLQASLSNQVFKFALNQLNDLILTKLADDYLPNGELHLEHVPEIGKDAAAQRYTIVGQGLSTPFKGLTTTCTFQLVAGVWHVQLAAEAALPNPIGLAFAEVNGSWLAELPFQARPQWRLVSHPTPALTLTGVADFTHLAGGIANLLGQPTHELTGAFELAKHGANLQSIELDAPVLGPTDLGLFQVNQVVLGVKSELVPSLKPPSQLIPALVLATSIPFHAQQQTYNLGLAVYARNLAQNLHFRLDLNQVLQAGFDELASLVHGYSLGQLIPQGLHVEDYFTLSDFFFDFDYQNPHKISLIGLDVRSTTTWDILTFPAGSKASIGNILLAFRLSEPLSSEIKPFLAVSGEVVLDTAILDISTNLPDWEFQAHLREGTTLHVAKLLEMTLGHSAHLPELNIYDLYFGVSSEGFTFHAGISDLWELVPGKLRLTDLAVGLNYATADGVYLGIEVGFDLLEITVTLTGEYQSSQAGWALTGSTGYEQPIPIGQLIDDLASKFGAITLPTPLTGLIIKNIHAGLNTGSFDTTFDCEIDFPVSASQHVALLLKLAIIHESNGIKADFSGHMTLGSLIFDLRFHHDPSHNAFIASYSHSAEQAAIHLRELLGYVWADVPSAIPDIQIDLKDVVFLFDNTGNVKVFVFGFDLGARISLADLPLIGSKFPPDWTVGLENLQVLVVSGEIPKTTIVSLNALLPETVTGLPDQDLTKGLNITAKLQLGSSRQALNLPIAGQDQTAPTKPTTPTQAGSSSTDTAQWFNIQKSLGPVHFERIGVQYSDSVLWFLIDASLSAAGLTLSMQGLGVGSRIDKFELHFTLRGIGIDFKRPPLEIGGALLRVPSADGDDYLGMAIIRASSFGLAAMGGYSTYKGWPSLFVYAALNTPIGGPPYFFVMGLAAGFGFNRALNIPPVGDLLKFPFVSEALGIRPNGTTITDELLALHQYVPPTTGQLFFAAGLHFTTFKVLDAFALLTISVGSSQLEVNLLGLATVAAPPTQGMKDVDPLASLQLALKATLDLLHGYVELSGQLTSESFILDRNCRITGGFAIAAWFGAEHTGDFVITLGGYHPQFNVPSHYPKVPRLGLNWQLADTLSLKGGLYFAMNGSAMMAGGELQLTWESGDLKAWLKAGIDFLIAWKPFHYDVHLYVDIGVSYTLHFLGTHRLSVDIGADLHIWGPEFSGIAKLDLKIFSFEIKFGAAAPALPKPINWIEFQASFLPASQQILSLTVERGLSVSNQAQAEQQPWLINPKELSLNLASAVPISTLMLGSNSINLATSNTQLGVAPLNLPLGHLNSVCTISIRLHDQPAEQHFQLELLHKNAPAALWGDNFIPQPNSPSLVDNTLSGVRIVPIATHSEGETAGIDPQTLLFVPEAKPETFAWKAAVNYTASAETPTERELMMRSNLASAEVQTARSQLLQALGQTAICRINHEYLDGLADVPQLGSWTIGS</sequence>
<feature type="domain" description="DUF6603" evidence="2">
    <location>
        <begin position="766"/>
        <end position="1256"/>
    </location>
</feature>
<proteinExistence type="predicted"/>
<accession>A9AVE4</accession>
<dbReference type="STRING" id="316274.Haur_1992"/>
<dbReference type="Proteomes" id="UP000000787">
    <property type="component" value="Chromosome"/>
</dbReference>
<dbReference type="InterPro" id="IPR046538">
    <property type="entry name" value="DUF6603"/>
</dbReference>
<dbReference type="HOGENOM" id="CLU_251160_0_0_0"/>
<feature type="compositionally biased region" description="Low complexity" evidence="1">
    <location>
        <begin position="741"/>
        <end position="753"/>
    </location>
</feature>
<gene>
    <name evidence="3" type="ordered locus">Haur_1992</name>
</gene>